<dbReference type="Pfam" id="PF07732">
    <property type="entry name" value="Cu-oxidase_3"/>
    <property type="match status" value="1"/>
</dbReference>
<dbReference type="InterPro" id="IPR011707">
    <property type="entry name" value="Cu-oxidase-like_N"/>
</dbReference>
<name>A0AAQ3Q9Y7_9LILI</name>
<dbReference type="Gene3D" id="2.60.40.420">
    <property type="entry name" value="Cupredoxins - blue copper proteins"/>
    <property type="match status" value="2"/>
</dbReference>
<comment type="similarity">
    <text evidence="1">Belongs to the multicopper oxidase family.</text>
</comment>
<evidence type="ECO:0000259" key="2">
    <source>
        <dbReference type="Pfam" id="PF07732"/>
    </source>
</evidence>
<feature type="domain" description="Plastocyanin-like" evidence="2">
    <location>
        <begin position="2"/>
        <end position="88"/>
    </location>
</feature>
<dbReference type="PANTHER" id="PTHR11709">
    <property type="entry name" value="MULTI-COPPER OXIDASE"/>
    <property type="match status" value="1"/>
</dbReference>
<dbReference type="GO" id="GO:0005507">
    <property type="term" value="F:copper ion binding"/>
    <property type="evidence" value="ECO:0007669"/>
    <property type="project" value="InterPro"/>
</dbReference>
<dbReference type="SUPFAM" id="SSF49503">
    <property type="entry name" value="Cupredoxins"/>
    <property type="match status" value="2"/>
</dbReference>
<keyword evidence="4" id="KW-1185">Reference proteome</keyword>
<proteinExistence type="inferred from homology"/>
<dbReference type="GO" id="GO:0016491">
    <property type="term" value="F:oxidoreductase activity"/>
    <property type="evidence" value="ECO:0007669"/>
    <property type="project" value="TreeGrafter"/>
</dbReference>
<dbReference type="PANTHER" id="PTHR11709:SF522">
    <property type="entry name" value="LACCASE-4"/>
    <property type="match status" value="1"/>
</dbReference>
<reference evidence="3 4" key="1">
    <citation type="submission" date="2023-10" db="EMBL/GenBank/DDBJ databases">
        <title>Chromosome-scale genome assembly provides insights into flower coloration mechanisms of Canna indica.</title>
        <authorList>
            <person name="Li C."/>
        </authorList>
    </citation>
    <scope>NUCLEOTIDE SEQUENCE [LARGE SCALE GENOMIC DNA]</scope>
    <source>
        <tissue evidence="3">Flower</tissue>
    </source>
</reference>
<sequence>MSNVTRLCNTKSIVTINGQFPGPKIVAREGDRVVIRVVNHVPYNVTLHWHGVRQLRSGWADGPAYVTQCPIQTGYSYILSSSVKAGKTYLLRLINAALNDELFFSIANHTVAIVEVDAVYVKPFETNTLPISPGQTTNVLLRAKSTYPNALFLIHDRQALRHRRRHVR</sequence>
<gene>
    <name evidence="3" type="ORF">Cni_G10004</name>
</gene>
<dbReference type="InterPro" id="IPR045087">
    <property type="entry name" value="Cu-oxidase_fam"/>
</dbReference>
<evidence type="ECO:0000313" key="4">
    <source>
        <dbReference type="Proteomes" id="UP001327560"/>
    </source>
</evidence>
<protein>
    <recommendedName>
        <fullName evidence="2">Plastocyanin-like domain-containing protein</fullName>
    </recommendedName>
</protein>
<dbReference type="AlphaFoldDB" id="A0AAQ3Q9Y7"/>
<evidence type="ECO:0000313" key="3">
    <source>
        <dbReference type="EMBL" id="WOL01288.1"/>
    </source>
</evidence>
<organism evidence="3 4">
    <name type="scientific">Canna indica</name>
    <name type="common">Indian-shot</name>
    <dbReference type="NCBI Taxonomy" id="4628"/>
    <lineage>
        <taxon>Eukaryota</taxon>
        <taxon>Viridiplantae</taxon>
        <taxon>Streptophyta</taxon>
        <taxon>Embryophyta</taxon>
        <taxon>Tracheophyta</taxon>
        <taxon>Spermatophyta</taxon>
        <taxon>Magnoliopsida</taxon>
        <taxon>Liliopsida</taxon>
        <taxon>Zingiberales</taxon>
        <taxon>Cannaceae</taxon>
        <taxon>Canna</taxon>
    </lineage>
</organism>
<dbReference type="EMBL" id="CP136892">
    <property type="protein sequence ID" value="WOL01288.1"/>
    <property type="molecule type" value="Genomic_DNA"/>
</dbReference>
<evidence type="ECO:0000256" key="1">
    <source>
        <dbReference type="ARBA" id="ARBA00010609"/>
    </source>
</evidence>
<accession>A0AAQ3Q9Y7</accession>
<dbReference type="Proteomes" id="UP001327560">
    <property type="component" value="Chromosome 3"/>
</dbReference>
<dbReference type="InterPro" id="IPR008972">
    <property type="entry name" value="Cupredoxin"/>
</dbReference>